<feature type="transmembrane region" description="Helical" evidence="1">
    <location>
        <begin position="159"/>
        <end position="178"/>
    </location>
</feature>
<evidence type="ECO:0000256" key="1">
    <source>
        <dbReference type="SAM" id="Phobius"/>
    </source>
</evidence>
<protein>
    <submittedName>
        <fullName evidence="2">Uncharacterized protein</fullName>
    </submittedName>
</protein>
<evidence type="ECO:0000313" key="2">
    <source>
        <dbReference type="EMBL" id="ANF22310.1"/>
    </source>
</evidence>
<keyword evidence="1" id="KW-0812">Transmembrane</keyword>
<organism evidence="2 3">
    <name type="scientific">Thermococcus piezophilus</name>
    <dbReference type="NCBI Taxonomy" id="1712654"/>
    <lineage>
        <taxon>Archaea</taxon>
        <taxon>Methanobacteriati</taxon>
        <taxon>Methanobacteriota</taxon>
        <taxon>Thermococci</taxon>
        <taxon>Thermococcales</taxon>
        <taxon>Thermococcaceae</taxon>
        <taxon>Thermococcus</taxon>
    </lineage>
</organism>
<feature type="transmembrane region" description="Helical" evidence="1">
    <location>
        <begin position="51"/>
        <end position="68"/>
    </location>
</feature>
<gene>
    <name evidence="2" type="ORF">A7C91_03290</name>
</gene>
<dbReference type="AlphaFoldDB" id="A0A172WFV5"/>
<keyword evidence="3" id="KW-1185">Reference proteome</keyword>
<feature type="transmembrane region" description="Helical" evidence="1">
    <location>
        <begin position="118"/>
        <end position="139"/>
    </location>
</feature>
<feature type="transmembrane region" description="Helical" evidence="1">
    <location>
        <begin position="6"/>
        <end position="30"/>
    </location>
</feature>
<sequence>MDLALLFVYFLLIPFILMNIMISATGFLFSTGGKLIAKLLKPQIPKNEKRCYEILFTIAWLLAGIYALKRLENTNMLLAALTFLTFRNGATITKRFIYGIHDAKIVKESTKDRKLTGLVSKAVVLGILAEVLFLFIWALSYKAITAGVTTLLRVELNRLVLYLWVAGAVFGAAFGAFISHNNRGILLQNELALMLLFTGKRSPEVSVKLKNKAGKKTKHIFQQLRR</sequence>
<name>A0A172WFV5_9EURY</name>
<reference evidence="3" key="1">
    <citation type="journal article" date="2016" name="Syst. Appl. Microbiol.">
        <title>Thermococcus piezophilus sp. nov., a novel hyperthermophilic and piezophilic archaeon with a broad pressure range for growth, isolated from a deepest hydrothermal vent at the Mid-Cayman Rise.</title>
        <authorList>
            <person name="Dalmasso C."/>
            <person name="Oger P."/>
            <person name="Selva G."/>
            <person name="Courtine D."/>
            <person name="L'Haridon S."/>
            <person name="Garlaschelli A."/>
            <person name="Roussel E."/>
            <person name="Miyazaki J."/>
            <person name="Reveillaud J."/>
            <person name="Jebbar M."/>
            <person name="Takai K."/>
            <person name="Maignien L."/>
            <person name="Alain K."/>
        </authorList>
    </citation>
    <scope>NUCLEOTIDE SEQUENCE [LARGE SCALE GENOMIC DNA]</scope>
    <source>
        <strain evidence="3">CDGS</strain>
    </source>
</reference>
<dbReference type="STRING" id="1712654.A7C91_03290"/>
<keyword evidence="1" id="KW-1133">Transmembrane helix</keyword>
<dbReference type="EMBL" id="CP015520">
    <property type="protein sequence ID" value="ANF22310.1"/>
    <property type="molecule type" value="Genomic_DNA"/>
</dbReference>
<dbReference type="Proteomes" id="UP000076969">
    <property type="component" value="Chromosome"/>
</dbReference>
<proteinExistence type="predicted"/>
<accession>A0A172WFV5</accession>
<evidence type="ECO:0000313" key="3">
    <source>
        <dbReference type="Proteomes" id="UP000076969"/>
    </source>
</evidence>
<keyword evidence="1" id="KW-0472">Membrane</keyword>
<dbReference type="KEGG" id="tpie:A7C91_03290"/>